<reference evidence="3" key="1">
    <citation type="submission" date="2022-02" db="EMBL/GenBank/DDBJ databases">
        <authorList>
            <person name="Leng L."/>
        </authorList>
    </citation>
    <scope>NUCLEOTIDE SEQUENCE</scope>
    <source>
        <strain evidence="3">JI</strain>
    </source>
</reference>
<dbReference type="AlphaFoldDB" id="A0A9X4H0S8"/>
<feature type="domain" description="Copper amine oxidase-like N-terminal" evidence="2">
    <location>
        <begin position="435"/>
        <end position="541"/>
    </location>
</feature>
<dbReference type="SUPFAM" id="SSF55383">
    <property type="entry name" value="Copper amine oxidase, domain N"/>
    <property type="match status" value="2"/>
</dbReference>
<evidence type="ECO:0000256" key="1">
    <source>
        <dbReference type="SAM" id="SignalP"/>
    </source>
</evidence>
<dbReference type="Proteomes" id="UP001154312">
    <property type="component" value="Unassembled WGS sequence"/>
</dbReference>
<dbReference type="InterPro" id="IPR036582">
    <property type="entry name" value="Mao_N_sf"/>
</dbReference>
<dbReference type="Pfam" id="PF07833">
    <property type="entry name" value="Cu_amine_oxidN1"/>
    <property type="match status" value="1"/>
</dbReference>
<organism evidence="3 4">
    <name type="scientific">Pelotomaculum isophthalicicum JI</name>
    <dbReference type="NCBI Taxonomy" id="947010"/>
    <lineage>
        <taxon>Bacteria</taxon>
        <taxon>Bacillati</taxon>
        <taxon>Bacillota</taxon>
        <taxon>Clostridia</taxon>
        <taxon>Eubacteriales</taxon>
        <taxon>Desulfotomaculaceae</taxon>
        <taxon>Pelotomaculum</taxon>
    </lineage>
</organism>
<evidence type="ECO:0000259" key="2">
    <source>
        <dbReference type="Pfam" id="PF07833"/>
    </source>
</evidence>
<evidence type="ECO:0000313" key="3">
    <source>
        <dbReference type="EMBL" id="MDF9407506.1"/>
    </source>
</evidence>
<comment type="caution">
    <text evidence="3">The sequence shown here is derived from an EMBL/GenBank/DDBJ whole genome shotgun (WGS) entry which is preliminary data.</text>
</comment>
<protein>
    <submittedName>
        <fullName evidence="3">Copper amine oxidase N-terminal domain-containing protein</fullName>
    </submittedName>
</protein>
<dbReference type="RefSeq" id="WP_277442741.1">
    <property type="nucleotide sequence ID" value="NZ_JAKOAV010000005.1"/>
</dbReference>
<evidence type="ECO:0000313" key="4">
    <source>
        <dbReference type="Proteomes" id="UP001154312"/>
    </source>
</evidence>
<keyword evidence="4" id="KW-1185">Reference proteome</keyword>
<feature type="signal peptide" evidence="1">
    <location>
        <begin position="1"/>
        <end position="25"/>
    </location>
</feature>
<proteinExistence type="predicted"/>
<dbReference type="Gene3D" id="3.30.457.10">
    <property type="entry name" value="Copper amine oxidase-like, N-terminal domain"/>
    <property type="match status" value="2"/>
</dbReference>
<accession>A0A9X4H0S8</accession>
<sequence length="578" mass="64113">MKNKLALLMLFCFIFCLGIINPVQAESALTAKQLLLNGIQKSTFSPPDGLFEKSSGTATLFLKTLGGSLISTEETLKYLNGSQLKFDTKLNSPEKKMEIDYNLSYNHNNYSGSLFIDNNKLILSTEALLLLKDIDPDFKTDRLISIPKYVYYTGSEIGDIWNSYTYHEGQYLPPGFKDLLVFVIEAIPDKYFSASLVNQKVTFSIDQQGLCDIIYSLMQKTVNEKERFASILADIDSAIEPGVNKENIKSEIIAGIEHSVSKGEYPEKPEKIQENLARIIDLEELKYEVSLLPAGQRKLVAVANFIDTPESTAKLTVNTDFTGGNENLNGTYSIILSVQDKEEAMDITGQIEGQLRQTSNNAKSNGSFKLNVKDVSKNATLIDLNLECGSEDKVDKNVQTNIPVLTKLNSSDIESLVNNNSFKKPNNSTRIHVLVEGRPVAFDVPPCDVEGRTMVPVRNLSKALGCEVTWVDPDQINICREDTSITMYIGQQTYTVNGVEKQFDVPPFTRDKTITMVPLRTIAEELGFQVRYDSASKTIFISRAKDSIKQAGPVFSQGPASLGECCINPVFLKATATL</sequence>
<name>A0A9X4H0S8_9FIRM</name>
<dbReference type="InterPro" id="IPR012854">
    <property type="entry name" value="Cu_amine_oxidase-like_N"/>
</dbReference>
<gene>
    <name evidence="3" type="ORF">L7E55_03885</name>
</gene>
<dbReference type="EMBL" id="JAKOAV010000005">
    <property type="protein sequence ID" value="MDF9407506.1"/>
    <property type="molecule type" value="Genomic_DNA"/>
</dbReference>
<feature type="chain" id="PRO_5040902151" evidence="1">
    <location>
        <begin position="26"/>
        <end position="578"/>
    </location>
</feature>
<keyword evidence="1" id="KW-0732">Signal</keyword>